<evidence type="ECO:0000256" key="1">
    <source>
        <dbReference type="ARBA" id="ARBA00009508"/>
    </source>
</evidence>
<dbReference type="PANTHER" id="PTHR14273">
    <property type="entry name" value="LYR MOTIF-CONTAINING PROTEIN 1"/>
    <property type="match status" value="1"/>
</dbReference>
<reference evidence="3 4" key="1">
    <citation type="submission" date="2023-11" db="EMBL/GenBank/DDBJ databases">
        <title>Dfirmibasis_genome.</title>
        <authorList>
            <person name="Edelbroek B."/>
            <person name="Kjellin J."/>
            <person name="Jerlstrom-Hultqvist J."/>
            <person name="Soderbom F."/>
        </authorList>
    </citation>
    <scope>NUCLEOTIDE SEQUENCE [LARGE SCALE GENOMIC DNA]</scope>
    <source>
        <strain evidence="3 4">TNS-C-14</strain>
    </source>
</reference>
<dbReference type="GO" id="GO:0005739">
    <property type="term" value="C:mitochondrion"/>
    <property type="evidence" value="ECO:0007669"/>
    <property type="project" value="TreeGrafter"/>
</dbReference>
<name>A0AAN7UE05_9MYCE</name>
<dbReference type="PANTHER" id="PTHR14273:SF0">
    <property type="entry name" value="LYR MOTIF-CONTAINING PROTEIN 1"/>
    <property type="match status" value="1"/>
</dbReference>
<proteinExistence type="inferred from homology"/>
<accession>A0AAN7UE05</accession>
<evidence type="ECO:0000313" key="3">
    <source>
        <dbReference type="EMBL" id="KAK5584565.1"/>
    </source>
</evidence>
<evidence type="ECO:0000259" key="2">
    <source>
        <dbReference type="Pfam" id="PF05347"/>
    </source>
</evidence>
<protein>
    <recommendedName>
        <fullName evidence="2">Complex 1 LYR protein domain-containing protein</fullName>
    </recommendedName>
</protein>
<sequence>MSKKILSAYNAIDHTLFSKLSQRDKTIYMYRSILRLANGWEPDSQREDIRNETRSTFQKNKYLTDPEMINDKIEEARSRMLTALHYNIPYEKKKYNIPKYQIQMKPPPDPKDESNIC</sequence>
<gene>
    <name evidence="3" type="ORF">RB653_006178</name>
</gene>
<organism evidence="3 4">
    <name type="scientific">Dictyostelium firmibasis</name>
    <dbReference type="NCBI Taxonomy" id="79012"/>
    <lineage>
        <taxon>Eukaryota</taxon>
        <taxon>Amoebozoa</taxon>
        <taxon>Evosea</taxon>
        <taxon>Eumycetozoa</taxon>
        <taxon>Dictyostelia</taxon>
        <taxon>Dictyosteliales</taxon>
        <taxon>Dictyosteliaceae</taxon>
        <taxon>Dictyostelium</taxon>
    </lineage>
</organism>
<dbReference type="AlphaFoldDB" id="A0AAN7UE05"/>
<dbReference type="Pfam" id="PF05347">
    <property type="entry name" value="Complex1_LYR"/>
    <property type="match status" value="1"/>
</dbReference>
<dbReference type="Proteomes" id="UP001344447">
    <property type="component" value="Unassembled WGS sequence"/>
</dbReference>
<dbReference type="CDD" id="cd20261">
    <property type="entry name" value="Complex1_LYR_LYRM1"/>
    <property type="match status" value="1"/>
</dbReference>
<comment type="caution">
    <text evidence="3">The sequence shown here is derived from an EMBL/GenBank/DDBJ whole genome shotgun (WGS) entry which is preliminary data.</text>
</comment>
<comment type="similarity">
    <text evidence="1">Belongs to the complex I LYR family.</text>
</comment>
<dbReference type="InterPro" id="IPR008011">
    <property type="entry name" value="Complex1_LYR_dom"/>
</dbReference>
<dbReference type="EMBL" id="JAVFKY010000001">
    <property type="protein sequence ID" value="KAK5584565.1"/>
    <property type="molecule type" value="Genomic_DNA"/>
</dbReference>
<dbReference type="InterPro" id="IPR040330">
    <property type="entry name" value="LYRM1"/>
</dbReference>
<feature type="domain" description="Complex 1 LYR protein" evidence="2">
    <location>
        <begin position="29"/>
        <end position="78"/>
    </location>
</feature>
<keyword evidence="4" id="KW-1185">Reference proteome</keyword>
<dbReference type="InterPro" id="IPR045294">
    <property type="entry name" value="Complex1_LYR_LYRM1"/>
</dbReference>
<evidence type="ECO:0000313" key="4">
    <source>
        <dbReference type="Proteomes" id="UP001344447"/>
    </source>
</evidence>